<name>A0A0J1HEG5_9GAMM</name>
<dbReference type="RefSeq" id="WP_047885122.1">
    <property type="nucleotide sequence ID" value="NZ_CP071326.1"/>
</dbReference>
<dbReference type="PATRIC" id="fig|320778.3.peg.2240"/>
<dbReference type="Pfam" id="PF12261">
    <property type="entry name" value="T_hemolysin"/>
    <property type="match status" value="1"/>
</dbReference>
<sequence length="217" mass="24511">MSKTLQLRVIDRQHPERSKVEEHIAQRYEKAFHAQLSEFMPVLLAVYGEHDELLSACGFRVASEEPLFLEQYLTKPADELMSDVFQLPVGRHSLIEIGQLASFSQGSAPQHFFLLSQYLLEQGYQWCIFTATDPLHAMMHRLGLTPIQLSLASADHVPNAEKIWGSYYQHQPRVCGGQLLAGYQQLAKRFMRLQSLAQASSGDMSSGHAEPPQQAQM</sequence>
<gene>
    <name evidence="1" type="ORF">ABT57_10285</name>
</gene>
<dbReference type="OrthoDB" id="7432757at2"/>
<dbReference type="EMBL" id="LDOU01000007">
    <property type="protein sequence ID" value="KLV10034.1"/>
    <property type="molecule type" value="Genomic_DNA"/>
</dbReference>
<reference evidence="1 2" key="1">
    <citation type="submission" date="2015-05" db="EMBL/GenBank/DDBJ databases">
        <title>Photobacterium galathea sp. nov.</title>
        <authorList>
            <person name="Machado H."/>
            <person name="Gram L."/>
        </authorList>
    </citation>
    <scope>NUCLEOTIDE SEQUENCE [LARGE SCALE GENOMIC DNA]</scope>
    <source>
        <strain evidence="1 2">DSM 22954</strain>
    </source>
</reference>
<dbReference type="Proteomes" id="UP000035909">
    <property type="component" value="Unassembled WGS sequence"/>
</dbReference>
<dbReference type="InterPro" id="IPR022050">
    <property type="entry name" value="T_hemolysin"/>
</dbReference>
<dbReference type="AlphaFoldDB" id="A0A0J1HEG5"/>
<accession>A0A0J1HEG5</accession>
<dbReference type="STRING" id="320778.ABT57_10285"/>
<keyword evidence="2" id="KW-1185">Reference proteome</keyword>
<proteinExistence type="predicted"/>
<evidence type="ECO:0000313" key="1">
    <source>
        <dbReference type="EMBL" id="KLV10034.1"/>
    </source>
</evidence>
<comment type="caution">
    <text evidence="1">The sequence shown here is derived from an EMBL/GenBank/DDBJ whole genome shotgun (WGS) entry which is preliminary data.</text>
</comment>
<protein>
    <submittedName>
        <fullName evidence="1">Delta-VPH</fullName>
    </submittedName>
</protein>
<organism evidence="1 2">
    <name type="scientific">Photobacterium ganghwense</name>
    <dbReference type="NCBI Taxonomy" id="320778"/>
    <lineage>
        <taxon>Bacteria</taxon>
        <taxon>Pseudomonadati</taxon>
        <taxon>Pseudomonadota</taxon>
        <taxon>Gammaproteobacteria</taxon>
        <taxon>Vibrionales</taxon>
        <taxon>Vibrionaceae</taxon>
        <taxon>Photobacterium</taxon>
    </lineage>
</organism>
<evidence type="ECO:0000313" key="2">
    <source>
        <dbReference type="Proteomes" id="UP000035909"/>
    </source>
</evidence>